<evidence type="ECO:0008006" key="16">
    <source>
        <dbReference type="Google" id="ProtNLM"/>
    </source>
</evidence>
<organism evidence="14 15">
    <name type="scientific">Pyxicephalus adspersus</name>
    <name type="common">African bullfrog</name>
    <dbReference type="NCBI Taxonomy" id="30357"/>
    <lineage>
        <taxon>Eukaryota</taxon>
        <taxon>Metazoa</taxon>
        <taxon>Chordata</taxon>
        <taxon>Craniata</taxon>
        <taxon>Vertebrata</taxon>
        <taxon>Euteleostomi</taxon>
        <taxon>Amphibia</taxon>
        <taxon>Batrachia</taxon>
        <taxon>Anura</taxon>
        <taxon>Neobatrachia</taxon>
        <taxon>Ranoidea</taxon>
        <taxon>Pyxicephalidae</taxon>
        <taxon>Pyxicephalinae</taxon>
        <taxon>Pyxicephalus</taxon>
    </lineage>
</organism>
<dbReference type="PROSITE" id="PS01206">
    <property type="entry name" value="ASC"/>
    <property type="match status" value="1"/>
</dbReference>
<evidence type="ECO:0000256" key="4">
    <source>
        <dbReference type="ARBA" id="ARBA00022475"/>
    </source>
</evidence>
<dbReference type="InterPro" id="IPR020903">
    <property type="entry name" value="ENaC_CS"/>
</dbReference>
<dbReference type="PANTHER" id="PTHR11690:SF132">
    <property type="entry name" value="AMILORIDE-SENSITIVE SODIUM CHANNEL SUBUNIT DELTA"/>
    <property type="match status" value="1"/>
</dbReference>
<dbReference type="InterPro" id="IPR004724">
    <property type="entry name" value="ENaC_chordates"/>
</dbReference>
<evidence type="ECO:0000256" key="5">
    <source>
        <dbReference type="ARBA" id="ARBA00022692"/>
    </source>
</evidence>
<comment type="caution">
    <text evidence="14">The sequence shown here is derived from an EMBL/GenBank/DDBJ whole genome shotgun (WGS) entry which is preliminary data.</text>
</comment>
<evidence type="ECO:0000256" key="6">
    <source>
        <dbReference type="ARBA" id="ARBA00022989"/>
    </source>
</evidence>
<keyword evidence="3" id="KW-0894">Sodium channel</keyword>
<keyword evidence="10" id="KW-0739">Sodium transport</keyword>
<dbReference type="Gene3D" id="2.60.470.10">
    <property type="entry name" value="Acid-sensing ion channels like domains"/>
    <property type="match status" value="1"/>
</dbReference>
<sequence length="579" mass="66534">MDPAEPEKTEEGWIEFYESFTELFEFFCDNTTIHGTIRLNCSRRNKMKTGFWAVLFVCSFATMYFQFGDTFTQYWSYPTNLAINLQTMKGNFPAVTICNMNPYRFDQVDEYLNQLDQMAKETLRTLYGYNASLSVSKNKDVVNLQDIMDNMSSQVNESFRLDTSIKLVILEADPNPAGNRKRNKLGFRLCDSSGGNCTYQSFWSGVDALHEWYKFHFINIMSKIPSVLEISDQAYLDTFILRCDFNGQVCDRNFTHFHHPTYGTCYTIKANENNSTQWDAVRPEKKYGISLTVKVDQNDNMPLLSTAAGTTLMIHNPNQSPLVEHQGFDIWPGTETSISVSQDQVNRLGKPYSDCTIDGSELDFQLLYNSSYTLQACLQSCFQHKLIEQCGCGYYFYPLPSGSEYCNYNKHPGWGHCFFSLYEKLLTHQHTCVQKCPKQCTSEISKINVYFQELNLRTIDETPAINIHDLLSTMGNQWSFWFGSSVLSVAEIAELVFDVMAMVIIIMYAKHKKERLSNNNNNERPYVISMDGLPDFDGRTLPNSPLDDQNLPSYPDINCDTKPEGCEHMNHMKDSDSHF</sequence>
<dbReference type="Proteomes" id="UP001181693">
    <property type="component" value="Unassembled WGS sequence"/>
</dbReference>
<dbReference type="GO" id="GO:0015280">
    <property type="term" value="F:ligand-gated sodium channel activity"/>
    <property type="evidence" value="ECO:0007669"/>
    <property type="project" value="InterPro"/>
</dbReference>
<dbReference type="Pfam" id="PF00858">
    <property type="entry name" value="ASC"/>
    <property type="match status" value="2"/>
</dbReference>
<comment type="subcellular location">
    <subcellularLocation>
        <location evidence="1">Cell membrane</location>
        <topology evidence="1">Multi-pass membrane protein</topology>
    </subcellularLocation>
</comment>
<evidence type="ECO:0000256" key="13">
    <source>
        <dbReference type="SAM" id="Phobius"/>
    </source>
</evidence>
<evidence type="ECO:0000313" key="14">
    <source>
        <dbReference type="EMBL" id="DBA16309.1"/>
    </source>
</evidence>
<dbReference type="GO" id="GO:0005886">
    <property type="term" value="C:plasma membrane"/>
    <property type="evidence" value="ECO:0007669"/>
    <property type="project" value="UniProtKB-SubCell"/>
</dbReference>
<gene>
    <name evidence="14" type="ORF">GDO54_003714</name>
</gene>
<accession>A0AAV2ZP94</accession>
<evidence type="ECO:0000256" key="12">
    <source>
        <dbReference type="ARBA" id="ARBA00036239"/>
    </source>
</evidence>
<keyword evidence="9 13" id="KW-0472">Membrane</keyword>
<evidence type="ECO:0000313" key="15">
    <source>
        <dbReference type="Proteomes" id="UP001181693"/>
    </source>
</evidence>
<protein>
    <recommendedName>
        <fullName evidence="16">Amiloride-sensitive sodium channel subunit alpha</fullName>
    </recommendedName>
</protein>
<keyword evidence="4" id="KW-1003">Cell membrane</keyword>
<evidence type="ECO:0000256" key="7">
    <source>
        <dbReference type="ARBA" id="ARBA00023053"/>
    </source>
</evidence>
<feature type="transmembrane region" description="Helical" evidence="13">
    <location>
        <begin position="49"/>
        <end position="67"/>
    </location>
</feature>
<evidence type="ECO:0000256" key="9">
    <source>
        <dbReference type="ARBA" id="ARBA00023136"/>
    </source>
</evidence>
<evidence type="ECO:0000256" key="11">
    <source>
        <dbReference type="ARBA" id="ARBA00023303"/>
    </source>
</evidence>
<name>A0AAV2ZP94_PYXAD</name>
<proteinExistence type="predicted"/>
<dbReference type="PANTHER" id="PTHR11690">
    <property type="entry name" value="AMILORIDE-SENSITIVE SODIUM CHANNEL-RELATED"/>
    <property type="match status" value="1"/>
</dbReference>
<keyword evidence="11" id="KW-0407">Ion channel</keyword>
<evidence type="ECO:0000256" key="2">
    <source>
        <dbReference type="ARBA" id="ARBA00022448"/>
    </source>
</evidence>
<dbReference type="NCBIfam" id="TIGR00859">
    <property type="entry name" value="ENaC"/>
    <property type="match status" value="1"/>
</dbReference>
<evidence type="ECO:0000256" key="8">
    <source>
        <dbReference type="ARBA" id="ARBA00023065"/>
    </source>
</evidence>
<evidence type="ECO:0000256" key="1">
    <source>
        <dbReference type="ARBA" id="ARBA00004651"/>
    </source>
</evidence>
<keyword evidence="6 13" id="KW-1133">Transmembrane helix</keyword>
<dbReference type="EMBL" id="DYDO01000011">
    <property type="protein sequence ID" value="DBA16309.1"/>
    <property type="molecule type" value="Genomic_DNA"/>
</dbReference>
<evidence type="ECO:0000256" key="3">
    <source>
        <dbReference type="ARBA" id="ARBA00022461"/>
    </source>
</evidence>
<dbReference type="PRINTS" id="PR01078">
    <property type="entry name" value="AMINACHANNEL"/>
</dbReference>
<comment type="catalytic activity">
    <reaction evidence="12">
        <text>Na(+)(in) = Na(+)(out)</text>
        <dbReference type="Rhea" id="RHEA:34963"/>
        <dbReference type="ChEBI" id="CHEBI:29101"/>
    </reaction>
</comment>
<keyword evidence="7" id="KW-0915">Sodium</keyword>
<dbReference type="AlphaFoldDB" id="A0AAV2ZP94"/>
<evidence type="ECO:0000256" key="10">
    <source>
        <dbReference type="ARBA" id="ARBA00023201"/>
    </source>
</evidence>
<keyword evidence="15" id="KW-1185">Reference proteome</keyword>
<keyword evidence="8" id="KW-0406">Ion transport</keyword>
<keyword evidence="5 13" id="KW-0812">Transmembrane</keyword>
<keyword evidence="2" id="KW-0813">Transport</keyword>
<dbReference type="InterPro" id="IPR001873">
    <property type="entry name" value="ENaC"/>
</dbReference>
<reference evidence="14" key="1">
    <citation type="thesis" date="2020" institute="ProQuest LLC" country="789 East Eisenhower Parkway, Ann Arbor, MI, USA">
        <title>Comparative Genomics and Chromosome Evolution.</title>
        <authorList>
            <person name="Mudd A.B."/>
        </authorList>
    </citation>
    <scope>NUCLEOTIDE SEQUENCE</scope>
    <source>
        <strain evidence="14">1538</strain>
        <tissue evidence="14">Blood</tissue>
    </source>
</reference>